<reference evidence="2" key="1">
    <citation type="submission" date="2020-04" db="EMBL/GenBank/DDBJ databases">
        <authorList>
            <person name="Alioto T."/>
            <person name="Alioto T."/>
            <person name="Gomez Garrido J."/>
        </authorList>
    </citation>
    <scope>NUCLEOTIDE SEQUENCE</scope>
    <source>
        <strain evidence="2">A484AB</strain>
    </source>
</reference>
<dbReference type="InterPro" id="IPR011009">
    <property type="entry name" value="Kinase-like_dom_sf"/>
</dbReference>
<evidence type="ECO:0000313" key="2">
    <source>
        <dbReference type="EMBL" id="CAB4029614.1"/>
    </source>
</evidence>
<dbReference type="PANTHER" id="PTHR45807">
    <property type="entry name" value="TYROSINE-PROTEIN KINASE HOPSCOTCH"/>
    <property type="match status" value="1"/>
</dbReference>
<feature type="compositionally biased region" description="Basic and acidic residues" evidence="1">
    <location>
        <begin position="39"/>
        <end position="50"/>
    </location>
</feature>
<dbReference type="OrthoDB" id="339325at2759"/>
<dbReference type="InterPro" id="IPR001245">
    <property type="entry name" value="Ser-Thr/Tyr_kinase_cat_dom"/>
</dbReference>
<dbReference type="InterPro" id="IPR000719">
    <property type="entry name" value="Prot_kinase_dom"/>
</dbReference>
<accession>A0A6S7JHL0</accession>
<name>A0A6S7JHL0_PARCT</name>
<proteinExistence type="predicted"/>
<dbReference type="GO" id="GO:0019221">
    <property type="term" value="P:cytokine-mediated signaling pathway"/>
    <property type="evidence" value="ECO:0007669"/>
    <property type="project" value="TreeGrafter"/>
</dbReference>
<keyword evidence="2" id="KW-0418">Kinase</keyword>
<organism evidence="2 3">
    <name type="scientific">Paramuricea clavata</name>
    <name type="common">Red gorgonian</name>
    <name type="synonym">Violescent sea-whip</name>
    <dbReference type="NCBI Taxonomy" id="317549"/>
    <lineage>
        <taxon>Eukaryota</taxon>
        <taxon>Metazoa</taxon>
        <taxon>Cnidaria</taxon>
        <taxon>Anthozoa</taxon>
        <taxon>Octocorallia</taxon>
        <taxon>Malacalcyonacea</taxon>
        <taxon>Plexauridae</taxon>
        <taxon>Paramuricea</taxon>
    </lineage>
</organism>
<dbReference type="GO" id="GO:0005126">
    <property type="term" value="F:cytokine receptor binding"/>
    <property type="evidence" value="ECO:0007669"/>
    <property type="project" value="TreeGrafter"/>
</dbReference>
<keyword evidence="3" id="KW-1185">Reference proteome</keyword>
<dbReference type="Gene3D" id="1.10.510.10">
    <property type="entry name" value="Transferase(Phosphotransferase) domain 1"/>
    <property type="match status" value="1"/>
</dbReference>
<dbReference type="GO" id="GO:0005524">
    <property type="term" value="F:ATP binding"/>
    <property type="evidence" value="ECO:0007669"/>
    <property type="project" value="InterPro"/>
</dbReference>
<dbReference type="SUPFAM" id="SSF56112">
    <property type="entry name" value="Protein kinase-like (PK-like)"/>
    <property type="match status" value="1"/>
</dbReference>
<protein>
    <submittedName>
        <fullName evidence="2">Tyrosine- kinase ITK TSK</fullName>
    </submittedName>
</protein>
<dbReference type="PANTHER" id="PTHR45807:SF7">
    <property type="entry name" value="TYROSINE-PROTEIN KINASE HOPSCOTCH"/>
    <property type="match status" value="1"/>
</dbReference>
<dbReference type="PROSITE" id="PS50011">
    <property type="entry name" value="PROTEIN_KINASE_DOM"/>
    <property type="match status" value="1"/>
</dbReference>
<dbReference type="InterPro" id="IPR051286">
    <property type="entry name" value="JAK"/>
</dbReference>
<feature type="region of interest" description="Disordered" evidence="1">
    <location>
        <begin position="1"/>
        <end position="65"/>
    </location>
</feature>
<dbReference type="GO" id="GO:0004715">
    <property type="term" value="F:non-membrane spanning protein tyrosine kinase activity"/>
    <property type="evidence" value="ECO:0007669"/>
    <property type="project" value="TreeGrafter"/>
</dbReference>
<dbReference type="GO" id="GO:0007259">
    <property type="term" value="P:cell surface receptor signaling pathway via JAK-STAT"/>
    <property type="evidence" value="ECO:0007669"/>
    <property type="project" value="TreeGrafter"/>
</dbReference>
<sequence>MQNEEDGSGFPTVITRSQIVKMDEDSPKTDSIDIYGDFFPEKQETVDGKKTQKTKYQTKDPVDDKSDIHEASTVISVPIPEILPDDLDINENCKYAIGPKTLSIMGKLNGRMVTVKKYQRTIPDCEISQLLNDEYETIRCLYHPNIALLIAICNGPTTMEQYLVFEPLEYHFLHRLLFEEKAKLEEDSILKIAHDVANAMQYVYNMGFLHCYLGAHSVIVTRDYTAK</sequence>
<comment type="caution">
    <text evidence="2">The sequence shown here is derived from an EMBL/GenBank/DDBJ whole genome shotgun (WGS) entry which is preliminary data.</text>
</comment>
<dbReference type="GO" id="GO:0030154">
    <property type="term" value="P:cell differentiation"/>
    <property type="evidence" value="ECO:0007669"/>
    <property type="project" value="TreeGrafter"/>
</dbReference>
<feature type="compositionally biased region" description="Basic and acidic residues" evidence="1">
    <location>
        <begin position="21"/>
        <end position="31"/>
    </location>
</feature>
<gene>
    <name evidence="2" type="ORF">PACLA_8A006134</name>
</gene>
<keyword evidence="2" id="KW-0808">Transferase</keyword>
<dbReference type="EMBL" id="CACRXK020016291">
    <property type="protein sequence ID" value="CAB4029614.1"/>
    <property type="molecule type" value="Genomic_DNA"/>
</dbReference>
<evidence type="ECO:0000256" key="1">
    <source>
        <dbReference type="SAM" id="MobiDB-lite"/>
    </source>
</evidence>
<feature type="non-terminal residue" evidence="2">
    <location>
        <position position="1"/>
    </location>
</feature>
<dbReference type="Proteomes" id="UP001152795">
    <property type="component" value="Unassembled WGS sequence"/>
</dbReference>
<dbReference type="GO" id="GO:0035556">
    <property type="term" value="P:intracellular signal transduction"/>
    <property type="evidence" value="ECO:0007669"/>
    <property type="project" value="TreeGrafter"/>
</dbReference>
<dbReference type="AlphaFoldDB" id="A0A6S7JHL0"/>
<dbReference type="GO" id="GO:0005829">
    <property type="term" value="C:cytosol"/>
    <property type="evidence" value="ECO:0007669"/>
    <property type="project" value="TreeGrafter"/>
</dbReference>
<dbReference type="Pfam" id="PF07714">
    <property type="entry name" value="PK_Tyr_Ser-Thr"/>
    <property type="match status" value="1"/>
</dbReference>
<evidence type="ECO:0000313" key="3">
    <source>
        <dbReference type="Proteomes" id="UP001152795"/>
    </source>
</evidence>